<dbReference type="Gene3D" id="3.50.50.60">
    <property type="entry name" value="FAD/NAD(P)-binding domain"/>
    <property type="match status" value="2"/>
</dbReference>
<dbReference type="GO" id="GO:0004148">
    <property type="term" value="F:dihydrolipoyl dehydrogenase (NADH) activity"/>
    <property type="evidence" value="ECO:0007669"/>
    <property type="project" value="UniProtKB-EC"/>
</dbReference>
<feature type="domain" description="Lipoyl-binding" evidence="14">
    <location>
        <begin position="113"/>
        <end position="187"/>
    </location>
</feature>
<dbReference type="InterPro" id="IPR016156">
    <property type="entry name" value="FAD/NAD-linked_Rdtase_dimer_sf"/>
</dbReference>
<keyword evidence="10 12" id="KW-0676">Redox-active center</keyword>
<evidence type="ECO:0000256" key="9">
    <source>
        <dbReference type="ARBA" id="ARBA00023157"/>
    </source>
</evidence>
<dbReference type="InterPro" id="IPR003016">
    <property type="entry name" value="2-oxoA_DH_lipoyl-BS"/>
</dbReference>
<keyword evidence="4 12" id="KW-0285">Flavoprotein</keyword>
<keyword evidence="7 12" id="KW-0560">Oxidoreductase</keyword>
<dbReference type="GO" id="GO:0006103">
    <property type="term" value="P:2-oxoglutarate metabolic process"/>
    <property type="evidence" value="ECO:0007669"/>
    <property type="project" value="TreeGrafter"/>
</dbReference>
<evidence type="ECO:0000256" key="7">
    <source>
        <dbReference type="ARBA" id="ARBA00023002"/>
    </source>
</evidence>
<dbReference type="InterPro" id="IPR006258">
    <property type="entry name" value="Lipoamide_DH"/>
</dbReference>
<evidence type="ECO:0000256" key="12">
    <source>
        <dbReference type="RuleBase" id="RU003692"/>
    </source>
</evidence>
<dbReference type="PROSITE" id="PS50968">
    <property type="entry name" value="BIOTINYL_LIPOYL"/>
    <property type="match status" value="2"/>
</dbReference>
<dbReference type="Pfam" id="PF00364">
    <property type="entry name" value="Biotin_lipoyl"/>
    <property type="match status" value="2"/>
</dbReference>
<dbReference type="FunFam" id="2.40.50.100:FF:000009">
    <property type="entry name" value="Acetyltransferase component of pyruvate dehydrogenase complex"/>
    <property type="match status" value="2"/>
</dbReference>
<dbReference type="InterPro" id="IPR000089">
    <property type="entry name" value="Biotin_lipoyl"/>
</dbReference>
<dbReference type="Pfam" id="PF07992">
    <property type="entry name" value="Pyr_redox_2"/>
    <property type="match status" value="1"/>
</dbReference>
<dbReference type="SUPFAM" id="SSF51230">
    <property type="entry name" value="Single hybrid motif"/>
    <property type="match status" value="2"/>
</dbReference>
<keyword evidence="16" id="KW-1185">Reference proteome</keyword>
<dbReference type="InterPro" id="IPR011053">
    <property type="entry name" value="Single_hybrid_motif"/>
</dbReference>
<dbReference type="Proteomes" id="UP000586918">
    <property type="component" value="Unassembled WGS sequence"/>
</dbReference>
<evidence type="ECO:0000256" key="1">
    <source>
        <dbReference type="ARBA" id="ARBA00007532"/>
    </source>
</evidence>
<dbReference type="CDD" id="cd06849">
    <property type="entry name" value="lipoyl_domain"/>
    <property type="match status" value="2"/>
</dbReference>
<evidence type="ECO:0000256" key="2">
    <source>
        <dbReference type="ARBA" id="ARBA00012608"/>
    </source>
</evidence>
<dbReference type="EC" id="1.8.1.4" evidence="2 12"/>
<comment type="catalytic activity">
    <reaction evidence="11 12">
        <text>N(6)-[(R)-dihydrolipoyl]-L-lysyl-[protein] + NAD(+) = N(6)-[(R)-lipoyl]-L-lysyl-[protein] + NADH + H(+)</text>
        <dbReference type="Rhea" id="RHEA:15045"/>
        <dbReference type="Rhea" id="RHEA-COMP:10474"/>
        <dbReference type="Rhea" id="RHEA-COMP:10475"/>
        <dbReference type="ChEBI" id="CHEBI:15378"/>
        <dbReference type="ChEBI" id="CHEBI:57540"/>
        <dbReference type="ChEBI" id="CHEBI:57945"/>
        <dbReference type="ChEBI" id="CHEBI:83099"/>
        <dbReference type="ChEBI" id="CHEBI:83100"/>
        <dbReference type="EC" id="1.8.1.4"/>
    </reaction>
</comment>
<evidence type="ECO:0000256" key="5">
    <source>
        <dbReference type="ARBA" id="ARBA00022823"/>
    </source>
</evidence>
<dbReference type="InterPro" id="IPR023753">
    <property type="entry name" value="FAD/NAD-binding_dom"/>
</dbReference>
<keyword evidence="9" id="KW-1015">Disulfide bond</keyword>
<dbReference type="EMBL" id="JAAXKZ010000006">
    <property type="protein sequence ID" value="NMH90578.1"/>
    <property type="molecule type" value="Genomic_DNA"/>
</dbReference>
<dbReference type="Pfam" id="PF02852">
    <property type="entry name" value="Pyr_redox_dim"/>
    <property type="match status" value="1"/>
</dbReference>
<reference evidence="15 16" key="1">
    <citation type="submission" date="2020-04" db="EMBL/GenBank/DDBJ databases">
        <authorList>
            <person name="Klaysubun C."/>
            <person name="Duangmal K."/>
            <person name="Lipun K."/>
        </authorList>
    </citation>
    <scope>NUCLEOTIDE SEQUENCE [LARGE SCALE GENOMIC DNA]</scope>
    <source>
        <strain evidence="15 16">DSM 45300</strain>
    </source>
</reference>
<gene>
    <name evidence="15" type="primary">lpdA</name>
    <name evidence="15" type="ORF">HF519_03060</name>
</gene>
<evidence type="ECO:0000256" key="10">
    <source>
        <dbReference type="ARBA" id="ARBA00023284"/>
    </source>
</evidence>
<dbReference type="Gene3D" id="3.30.390.30">
    <property type="match status" value="1"/>
</dbReference>
<proteinExistence type="inferred from homology"/>
<sequence>MSAQEIQVPDIGDFADVPIIEIHVRPGDTVAAEDPLLTLESDKATLDVPAPFAGTITELRVGVGDTVSRGTVIAAVDAAGPPGTPPKERIREDAAPATTGPADYGSPSGVYERIDVDVPDIGGFADVPVIEVHVAAGDRVAAEDPLITLESDKATMDVPSPATGTIEEVTVAVGDTVSQGHVIAHLRTRDIAPGAAAPPPAAAAAAVAPAPRPPAVERGDVHAEVLVLGAGPGGYTAAFRAADLGKSVVLVDRWPTLGGVCLNVGCIPSKALLHAAKVIAETREMAEHGLSFTGPAIDVDRLRGWKDGVVSRLTGGLAGLARQRKVTTVQGAGRFMSMNQLEATADDGSTKVVSFDQAIIAAGSEPITLPFVPHDDPRVIDSTGALALDGIPERLLVLGGGIIGLEMATVYSEIGSAVTVVELMDQLIPGADKDIVAPLTKRITERYENIYLKTKVTAVEARPDGLLVTFDGSAGSSSAGSSKAPQTDVFDRLLVSVGRRPNGREIGAENAGVLVDDRGFIRVDKQQRTNVPHIFAIGDVVGQPMLAHKAVHEGKVAAEVTAGRNSYFDAKAIPSVAYTDPEVAWAGITENEAKAAGVKYGKGVFPWAASGRSLSLGRDEGMTKILFDETTERIIGCGIVGPSAGDLISEAALAIEMGADAADIGLTVHPHPTLSETIGMAAEAFEGTLTDLYMPKKKT</sequence>
<evidence type="ECO:0000259" key="14">
    <source>
        <dbReference type="PROSITE" id="PS50968"/>
    </source>
</evidence>
<protein>
    <recommendedName>
        <fullName evidence="3 12">Dihydrolipoyl dehydrogenase</fullName>
        <ecNumber evidence="2 12">1.8.1.4</ecNumber>
    </recommendedName>
</protein>
<dbReference type="NCBIfam" id="TIGR01350">
    <property type="entry name" value="lipoamide_DH"/>
    <property type="match status" value="1"/>
</dbReference>
<dbReference type="SUPFAM" id="SSF51905">
    <property type="entry name" value="FAD/NAD(P)-binding domain"/>
    <property type="match status" value="1"/>
</dbReference>
<dbReference type="FunFam" id="3.30.390.30:FF:000001">
    <property type="entry name" value="Dihydrolipoyl dehydrogenase"/>
    <property type="match status" value="1"/>
</dbReference>
<evidence type="ECO:0000256" key="11">
    <source>
        <dbReference type="ARBA" id="ARBA00049187"/>
    </source>
</evidence>
<feature type="region of interest" description="Disordered" evidence="13">
    <location>
        <begin position="76"/>
        <end position="108"/>
    </location>
</feature>
<organism evidence="15 16">
    <name type="scientific">Pseudonocardia bannensis</name>
    <dbReference type="NCBI Taxonomy" id="630973"/>
    <lineage>
        <taxon>Bacteria</taxon>
        <taxon>Bacillati</taxon>
        <taxon>Actinomycetota</taxon>
        <taxon>Actinomycetes</taxon>
        <taxon>Pseudonocardiales</taxon>
        <taxon>Pseudonocardiaceae</taxon>
        <taxon>Pseudonocardia</taxon>
    </lineage>
</organism>
<dbReference type="PANTHER" id="PTHR22912:SF160">
    <property type="entry name" value="DIHYDROLIPOYL DEHYDROGENASE"/>
    <property type="match status" value="1"/>
</dbReference>
<evidence type="ECO:0000313" key="16">
    <source>
        <dbReference type="Proteomes" id="UP000586918"/>
    </source>
</evidence>
<dbReference type="PROSITE" id="PS00076">
    <property type="entry name" value="PYRIDINE_REDOX_1"/>
    <property type="match status" value="1"/>
</dbReference>
<dbReference type="InterPro" id="IPR050151">
    <property type="entry name" value="Class-I_Pyr_Nuc-Dis_Oxidored"/>
</dbReference>
<dbReference type="InterPro" id="IPR036188">
    <property type="entry name" value="FAD/NAD-bd_sf"/>
</dbReference>
<keyword evidence="8 12" id="KW-0520">NAD</keyword>
<dbReference type="RefSeq" id="WP_169410077.1">
    <property type="nucleotide sequence ID" value="NZ_JAAXKZ010000006.1"/>
</dbReference>
<dbReference type="PROSITE" id="PS00189">
    <property type="entry name" value="LIPOYL"/>
    <property type="match status" value="2"/>
</dbReference>
<dbReference type="GO" id="GO:0050660">
    <property type="term" value="F:flavin adenine dinucleotide binding"/>
    <property type="evidence" value="ECO:0007669"/>
    <property type="project" value="InterPro"/>
</dbReference>
<accession>A0A848DD76</accession>
<evidence type="ECO:0000256" key="3">
    <source>
        <dbReference type="ARBA" id="ARBA00016961"/>
    </source>
</evidence>
<comment type="caution">
    <text evidence="15">The sequence shown here is derived from an EMBL/GenBank/DDBJ whole genome shotgun (WGS) entry which is preliminary data.</text>
</comment>
<feature type="domain" description="Lipoyl-binding" evidence="14">
    <location>
        <begin position="3"/>
        <end position="77"/>
    </location>
</feature>
<dbReference type="InterPro" id="IPR012999">
    <property type="entry name" value="Pyr_OxRdtase_I_AS"/>
</dbReference>
<dbReference type="PRINTS" id="PR00411">
    <property type="entry name" value="PNDRDTASEI"/>
</dbReference>
<comment type="cofactor">
    <cofactor evidence="12">
        <name>FAD</name>
        <dbReference type="ChEBI" id="CHEBI:57692"/>
    </cofactor>
    <text evidence="12">Binds 1 FAD per subunit.</text>
</comment>
<dbReference type="AlphaFoldDB" id="A0A848DD76"/>
<keyword evidence="5" id="KW-0450">Lipoyl</keyword>
<dbReference type="PRINTS" id="PR00368">
    <property type="entry name" value="FADPNR"/>
</dbReference>
<name>A0A848DD76_9PSEU</name>
<evidence type="ECO:0000256" key="8">
    <source>
        <dbReference type="ARBA" id="ARBA00023027"/>
    </source>
</evidence>
<comment type="similarity">
    <text evidence="1 12">Belongs to the class-I pyridine nucleotide-disulfide oxidoreductase family.</text>
</comment>
<dbReference type="SUPFAM" id="SSF55424">
    <property type="entry name" value="FAD/NAD-linked reductases, dimerisation (C-terminal) domain"/>
    <property type="match status" value="1"/>
</dbReference>
<keyword evidence="6 12" id="KW-0274">FAD</keyword>
<evidence type="ECO:0000256" key="13">
    <source>
        <dbReference type="SAM" id="MobiDB-lite"/>
    </source>
</evidence>
<dbReference type="Gene3D" id="2.40.50.100">
    <property type="match status" value="2"/>
</dbReference>
<comment type="miscellaneous">
    <text evidence="12">The active site is a redox-active disulfide bond.</text>
</comment>
<evidence type="ECO:0000256" key="6">
    <source>
        <dbReference type="ARBA" id="ARBA00022827"/>
    </source>
</evidence>
<evidence type="ECO:0000256" key="4">
    <source>
        <dbReference type="ARBA" id="ARBA00022630"/>
    </source>
</evidence>
<dbReference type="InterPro" id="IPR004099">
    <property type="entry name" value="Pyr_nucl-diS_OxRdtase_dimer"/>
</dbReference>
<dbReference type="PANTHER" id="PTHR22912">
    <property type="entry name" value="DISULFIDE OXIDOREDUCTASE"/>
    <property type="match status" value="1"/>
</dbReference>
<evidence type="ECO:0000313" key="15">
    <source>
        <dbReference type="EMBL" id="NMH90578.1"/>
    </source>
</evidence>